<keyword evidence="5" id="KW-1185">Reference proteome</keyword>
<evidence type="ECO:0000313" key="4">
    <source>
        <dbReference type="EMBL" id="SMA40153.1"/>
    </source>
</evidence>
<dbReference type="GO" id="GO:0003723">
    <property type="term" value="F:RNA binding"/>
    <property type="evidence" value="ECO:0007669"/>
    <property type="project" value="UniProtKB-KW"/>
</dbReference>
<accession>A0A1X7AH22</accession>
<dbReference type="Pfam" id="PF00076">
    <property type="entry name" value="RRM_1"/>
    <property type="match status" value="1"/>
</dbReference>
<dbReference type="InterPro" id="IPR052462">
    <property type="entry name" value="SLIRP/GR-RBP-like"/>
</dbReference>
<dbReference type="AlphaFoldDB" id="A0A1X7AH22"/>
<feature type="region of interest" description="Disordered" evidence="2">
    <location>
        <begin position="76"/>
        <end position="103"/>
    </location>
</feature>
<name>A0A1X7AH22_9GAMM</name>
<protein>
    <submittedName>
        <fullName evidence="4">RNA recognition motif (A.k.a. RRM, RBD, or RNP domain)</fullName>
    </submittedName>
</protein>
<dbReference type="EMBL" id="FWPT01000002">
    <property type="protein sequence ID" value="SMA40153.1"/>
    <property type="molecule type" value="Genomic_DNA"/>
</dbReference>
<organism evidence="4 5">
    <name type="scientific">Parendozoicomonas haliclonae</name>
    <dbReference type="NCBI Taxonomy" id="1960125"/>
    <lineage>
        <taxon>Bacteria</taxon>
        <taxon>Pseudomonadati</taxon>
        <taxon>Pseudomonadota</taxon>
        <taxon>Gammaproteobacteria</taxon>
        <taxon>Oceanospirillales</taxon>
        <taxon>Endozoicomonadaceae</taxon>
        <taxon>Parendozoicomonas</taxon>
    </lineage>
</organism>
<gene>
    <name evidence="4" type="ORF">EHSB41UT_01148</name>
</gene>
<dbReference type="InterPro" id="IPR012677">
    <property type="entry name" value="Nucleotide-bd_a/b_plait_sf"/>
</dbReference>
<evidence type="ECO:0000259" key="3">
    <source>
        <dbReference type="PROSITE" id="PS50102"/>
    </source>
</evidence>
<dbReference type="SUPFAM" id="SSF54928">
    <property type="entry name" value="RNA-binding domain, RBD"/>
    <property type="match status" value="1"/>
</dbReference>
<dbReference type="SMART" id="SM00360">
    <property type="entry name" value="RRM"/>
    <property type="match status" value="1"/>
</dbReference>
<dbReference type="Gene3D" id="3.30.70.330">
    <property type="match status" value="1"/>
</dbReference>
<dbReference type="InterPro" id="IPR035979">
    <property type="entry name" value="RBD_domain_sf"/>
</dbReference>
<dbReference type="InterPro" id="IPR000504">
    <property type="entry name" value="RRM_dom"/>
</dbReference>
<dbReference type="PANTHER" id="PTHR48027">
    <property type="entry name" value="HETEROGENEOUS NUCLEAR RIBONUCLEOPROTEIN 87F-RELATED"/>
    <property type="match status" value="1"/>
</dbReference>
<dbReference type="Proteomes" id="UP000196573">
    <property type="component" value="Unassembled WGS sequence"/>
</dbReference>
<evidence type="ECO:0000256" key="2">
    <source>
        <dbReference type="SAM" id="MobiDB-lite"/>
    </source>
</evidence>
<keyword evidence="1" id="KW-0694">RNA-binding</keyword>
<dbReference type="OrthoDB" id="9798855at2"/>
<feature type="domain" description="RRM" evidence="3">
    <location>
        <begin position="4"/>
        <end position="81"/>
    </location>
</feature>
<evidence type="ECO:0000256" key="1">
    <source>
        <dbReference type="ARBA" id="ARBA00022884"/>
    </source>
</evidence>
<sequence>MAQNKLFIGNLSFRATEEELNEVFGQYGELEEVKIILDRETGRSRGFAFVTFVDEASAQDALKLDGTAVSGRDIRVSIATERPQRPAGDRGMRNDRGNRGNRF</sequence>
<reference evidence="4 5" key="1">
    <citation type="submission" date="2017-03" db="EMBL/GenBank/DDBJ databases">
        <authorList>
            <person name="Afonso C.L."/>
            <person name="Miller P.J."/>
            <person name="Scott M.A."/>
            <person name="Spackman E."/>
            <person name="Goraichik I."/>
            <person name="Dimitrov K.M."/>
            <person name="Suarez D.L."/>
            <person name="Swayne D.E."/>
        </authorList>
    </citation>
    <scope>NUCLEOTIDE SEQUENCE [LARGE SCALE GENOMIC DNA]</scope>
    <source>
        <strain evidence="4">SB41UT1</strain>
    </source>
</reference>
<dbReference type="PROSITE" id="PS50102">
    <property type="entry name" value="RRM"/>
    <property type="match status" value="1"/>
</dbReference>
<proteinExistence type="predicted"/>
<feature type="compositionally biased region" description="Basic and acidic residues" evidence="2">
    <location>
        <begin position="82"/>
        <end position="103"/>
    </location>
</feature>
<evidence type="ECO:0000313" key="5">
    <source>
        <dbReference type="Proteomes" id="UP000196573"/>
    </source>
</evidence>
<dbReference type="RefSeq" id="WP_087107768.1">
    <property type="nucleotide sequence ID" value="NZ_CBCSCN010000001.1"/>
</dbReference>